<dbReference type="AlphaFoldDB" id="A0A4R0MX01"/>
<gene>
    <name evidence="2" type="ORF">EZ428_08350</name>
</gene>
<dbReference type="Pfam" id="PF02469">
    <property type="entry name" value="Fasciclin"/>
    <property type="match status" value="1"/>
</dbReference>
<protein>
    <recommendedName>
        <fullName evidence="1">FAS1 domain-containing protein</fullName>
    </recommendedName>
</protein>
<keyword evidence="3" id="KW-1185">Reference proteome</keyword>
<organism evidence="2 3">
    <name type="scientific">Pedobacter frigiditerrae</name>
    <dbReference type="NCBI Taxonomy" id="2530452"/>
    <lineage>
        <taxon>Bacteria</taxon>
        <taxon>Pseudomonadati</taxon>
        <taxon>Bacteroidota</taxon>
        <taxon>Sphingobacteriia</taxon>
        <taxon>Sphingobacteriales</taxon>
        <taxon>Sphingobacteriaceae</taxon>
        <taxon>Pedobacter</taxon>
    </lineage>
</organism>
<accession>A0A4R0MX01</accession>
<evidence type="ECO:0000313" key="3">
    <source>
        <dbReference type="Proteomes" id="UP000292884"/>
    </source>
</evidence>
<dbReference type="OrthoDB" id="1144324at2"/>
<evidence type="ECO:0000313" key="2">
    <source>
        <dbReference type="EMBL" id="TCC91755.1"/>
    </source>
</evidence>
<dbReference type="SUPFAM" id="SSF82153">
    <property type="entry name" value="FAS1 domain"/>
    <property type="match status" value="2"/>
</dbReference>
<dbReference type="SMART" id="SM00554">
    <property type="entry name" value="FAS1"/>
    <property type="match status" value="1"/>
</dbReference>
<name>A0A4R0MX01_9SPHI</name>
<dbReference type="EMBL" id="SJSK01000002">
    <property type="protein sequence ID" value="TCC91755.1"/>
    <property type="molecule type" value="Genomic_DNA"/>
</dbReference>
<dbReference type="Gene3D" id="2.30.180.10">
    <property type="entry name" value="FAS1 domain"/>
    <property type="match status" value="2"/>
</dbReference>
<feature type="domain" description="FAS1" evidence="1">
    <location>
        <begin position="185"/>
        <end position="347"/>
    </location>
</feature>
<dbReference type="InterPro" id="IPR000782">
    <property type="entry name" value="FAS1_domain"/>
</dbReference>
<sequence length="604" mass="66642">MIIMKNNFNVRNFAIVAVICTLTLVLINSCKQEQYTQSTTEDVNITGYLEKYPDQFSLMTQIIKRSGTNGYLGAYGKFTLFTPTNDAITAWLKTNNKTGVDQLTVEEAKNMVKYHLLPDTVATSRFSDGKLAQITLYGQYLQTGVKNEAGVSSYIVNKLAKITKSNVRLGNGIIHVMDHVLIPASLSLAKSIEGNARYTYFTQAFKETGFYDSLNVDGATVIDTTRRFQTVILESDSALKAAGFSTYASFKARYSKSGNPKLHTDSLWLYMAYHISTGPTYVPDIITTPAIYTLAPKEVITTKFAGQSVLLNEDEFAGVIEPGVEINRTYSDVTASNGVQHEVKKPFTIKVRVQAPVYFDVADQPELRANPKWRGAAAATIELYPNKVSTLAGVDFGDLVPVSQGSRYNYVTVPNGSRKYNANDMLDLSVGSSTARLKYVEFRTPMLVKGKYKVWICYAANGSSVAFQAGFDIGKPNPQVLPNTVDFRQDLSSSGINSTTAALASADALMMTNGFKRYMATTNDYQGTLRGQNQINTTGWNLSVGRLAGVIDVQTTDRHYLRLTMIAGSGTTNQTWLDMIHFIPIDAEQGWPRFSVQGVQFQKP</sequence>
<dbReference type="InterPro" id="IPR036378">
    <property type="entry name" value="FAS1_dom_sf"/>
</dbReference>
<proteinExistence type="predicted"/>
<dbReference type="InterPro" id="IPR050904">
    <property type="entry name" value="Adhesion/Biosynth-related"/>
</dbReference>
<dbReference type="PANTHER" id="PTHR10900">
    <property type="entry name" value="PERIOSTIN-RELATED"/>
    <property type="match status" value="1"/>
</dbReference>
<feature type="domain" description="FAS1" evidence="1">
    <location>
        <begin position="42"/>
        <end position="181"/>
    </location>
</feature>
<dbReference type="PROSITE" id="PS50213">
    <property type="entry name" value="FAS1"/>
    <property type="match status" value="2"/>
</dbReference>
<reference evidence="2 3" key="1">
    <citation type="submission" date="2019-02" db="EMBL/GenBank/DDBJ databases">
        <title>Pedobacter sp. RP-1-13 sp. nov., isolated from Arctic soil.</title>
        <authorList>
            <person name="Dahal R.H."/>
        </authorList>
    </citation>
    <scope>NUCLEOTIDE SEQUENCE [LARGE SCALE GENOMIC DNA]</scope>
    <source>
        <strain evidence="2 3">RP-1-13</strain>
    </source>
</reference>
<evidence type="ECO:0000259" key="1">
    <source>
        <dbReference type="PROSITE" id="PS50213"/>
    </source>
</evidence>
<dbReference type="Proteomes" id="UP000292884">
    <property type="component" value="Unassembled WGS sequence"/>
</dbReference>
<dbReference type="PANTHER" id="PTHR10900:SF77">
    <property type="entry name" value="FI19380P1"/>
    <property type="match status" value="1"/>
</dbReference>
<comment type="caution">
    <text evidence="2">The sequence shown here is derived from an EMBL/GenBank/DDBJ whole genome shotgun (WGS) entry which is preliminary data.</text>
</comment>